<proteinExistence type="inferred from homology"/>
<reference evidence="7 8" key="1">
    <citation type="submission" date="2018-12" db="EMBL/GenBank/DDBJ databases">
        <title>Venturia inaequalis Genome Resource.</title>
        <authorList>
            <person name="Lichtner F.J."/>
        </authorList>
    </citation>
    <scope>NUCLEOTIDE SEQUENCE [LARGE SCALE GENOMIC DNA]</scope>
    <source>
        <strain evidence="7 8">120213</strain>
        <strain evidence="6 9">DMI_063113</strain>
    </source>
</reference>
<dbReference type="Proteomes" id="UP000447873">
    <property type="component" value="Unassembled WGS sequence"/>
</dbReference>
<dbReference type="Pfam" id="PF04828">
    <property type="entry name" value="GFA"/>
    <property type="match status" value="1"/>
</dbReference>
<dbReference type="Gene3D" id="3.90.1590.10">
    <property type="entry name" value="glutathione-dependent formaldehyde- activating enzyme (gfa)"/>
    <property type="match status" value="1"/>
</dbReference>
<evidence type="ECO:0000256" key="1">
    <source>
        <dbReference type="ARBA" id="ARBA00005495"/>
    </source>
</evidence>
<dbReference type="EMBL" id="WNWR01000924">
    <property type="protein sequence ID" value="KAE9967241.1"/>
    <property type="molecule type" value="Genomic_DNA"/>
</dbReference>
<evidence type="ECO:0000259" key="5">
    <source>
        <dbReference type="PROSITE" id="PS51891"/>
    </source>
</evidence>
<dbReference type="AlphaFoldDB" id="A0A8H3UGS0"/>
<dbReference type="PANTHER" id="PTHR33337">
    <property type="entry name" value="GFA DOMAIN-CONTAINING PROTEIN"/>
    <property type="match status" value="1"/>
</dbReference>
<keyword evidence="2" id="KW-0479">Metal-binding</keyword>
<dbReference type="GO" id="GO:0016846">
    <property type="term" value="F:carbon-sulfur lyase activity"/>
    <property type="evidence" value="ECO:0007669"/>
    <property type="project" value="InterPro"/>
</dbReference>
<accession>A0A8H3UGS0</accession>
<comment type="similarity">
    <text evidence="1">Belongs to the Gfa family.</text>
</comment>
<feature type="domain" description="CENP-V/GFA" evidence="5">
    <location>
        <begin position="1"/>
        <end position="100"/>
    </location>
</feature>
<evidence type="ECO:0000256" key="2">
    <source>
        <dbReference type="ARBA" id="ARBA00022723"/>
    </source>
</evidence>
<name>A0A8H3UGS0_VENIN</name>
<evidence type="ECO:0000313" key="7">
    <source>
        <dbReference type="EMBL" id="KAE9969268.1"/>
    </source>
</evidence>
<evidence type="ECO:0000313" key="6">
    <source>
        <dbReference type="EMBL" id="KAE9967241.1"/>
    </source>
</evidence>
<dbReference type="Proteomes" id="UP000490939">
    <property type="component" value="Unassembled WGS sequence"/>
</dbReference>
<dbReference type="SUPFAM" id="SSF51316">
    <property type="entry name" value="Mss4-like"/>
    <property type="match status" value="1"/>
</dbReference>
<evidence type="ECO:0000313" key="8">
    <source>
        <dbReference type="Proteomes" id="UP000447873"/>
    </source>
</evidence>
<dbReference type="EMBL" id="WNWS01000373">
    <property type="protein sequence ID" value="KAE9969268.1"/>
    <property type="molecule type" value="Genomic_DNA"/>
</dbReference>
<keyword evidence="9" id="KW-1185">Reference proteome</keyword>
<comment type="caution">
    <text evidence="7">The sequence shown here is derived from an EMBL/GenBank/DDBJ whole genome shotgun (WGS) entry which is preliminary data.</text>
</comment>
<sequence>MSDPSATALCHCLDCQKWSGGASTSNAVVPRSSFSVTKGKPKEFALKGASGNLNNHFFCANCGSSLYTELEIMPDMTCVKSGGLDDGGTRDQSVAVEFYTKDRVGYCKAVEGAAQKEAF</sequence>
<evidence type="ECO:0000256" key="4">
    <source>
        <dbReference type="ARBA" id="ARBA00023239"/>
    </source>
</evidence>
<gene>
    <name evidence="6" type="ORF">EG327_011562</name>
    <name evidence="7" type="ORF">EG328_006988</name>
</gene>
<dbReference type="GO" id="GO:0046872">
    <property type="term" value="F:metal ion binding"/>
    <property type="evidence" value="ECO:0007669"/>
    <property type="project" value="UniProtKB-KW"/>
</dbReference>
<evidence type="ECO:0000256" key="3">
    <source>
        <dbReference type="ARBA" id="ARBA00022833"/>
    </source>
</evidence>
<dbReference type="PANTHER" id="PTHR33337:SF30">
    <property type="entry name" value="DUF636 DOMAIN PROTEIN (AFU_ORTHOLOGUE AFUA_1G03180)"/>
    <property type="match status" value="1"/>
</dbReference>
<protein>
    <recommendedName>
        <fullName evidence="5">CENP-V/GFA domain-containing protein</fullName>
    </recommendedName>
</protein>
<dbReference type="PROSITE" id="PS51891">
    <property type="entry name" value="CENP_V_GFA"/>
    <property type="match status" value="1"/>
</dbReference>
<organism evidence="7 8">
    <name type="scientific">Venturia inaequalis</name>
    <name type="common">Apple scab fungus</name>
    <dbReference type="NCBI Taxonomy" id="5025"/>
    <lineage>
        <taxon>Eukaryota</taxon>
        <taxon>Fungi</taxon>
        <taxon>Dikarya</taxon>
        <taxon>Ascomycota</taxon>
        <taxon>Pezizomycotina</taxon>
        <taxon>Dothideomycetes</taxon>
        <taxon>Pleosporomycetidae</taxon>
        <taxon>Venturiales</taxon>
        <taxon>Venturiaceae</taxon>
        <taxon>Venturia</taxon>
    </lineage>
</organism>
<evidence type="ECO:0000313" key="9">
    <source>
        <dbReference type="Proteomes" id="UP000490939"/>
    </source>
</evidence>
<keyword evidence="3" id="KW-0862">Zinc</keyword>
<keyword evidence="4" id="KW-0456">Lyase</keyword>
<dbReference type="InterPro" id="IPR011057">
    <property type="entry name" value="Mss4-like_sf"/>
</dbReference>
<dbReference type="InterPro" id="IPR006913">
    <property type="entry name" value="CENP-V/GFA"/>
</dbReference>